<evidence type="ECO:0000259" key="2">
    <source>
        <dbReference type="PROSITE" id="PS50838"/>
    </source>
</evidence>
<keyword evidence="1" id="KW-0812">Transmembrane</keyword>
<dbReference type="InterPro" id="IPR041898">
    <property type="entry name" value="MAGE_WH1"/>
</dbReference>
<accession>L8HRC6</accession>
<proteinExistence type="predicted"/>
<dbReference type="STRING" id="72004.ENSBMUP00000014525"/>
<keyword evidence="1" id="KW-0472">Membrane</keyword>
<reference evidence="3 4" key="1">
    <citation type="journal article" date="2012" name="Nat. Genet.">
        <title>The yak genome and adaptation to life at high altitude.</title>
        <authorList>
            <person name="Qiu Q."/>
            <person name="Zhang G."/>
            <person name="Ma T."/>
            <person name="Qian W."/>
            <person name="Wang J."/>
            <person name="Ye Z."/>
            <person name="Cao C."/>
            <person name="Hu Q."/>
            <person name="Kim J."/>
            <person name="Larkin D.M."/>
            <person name="Auvil L."/>
            <person name="Capitanu B."/>
            <person name="Ma J."/>
            <person name="Lewin H.A."/>
            <person name="Qian X."/>
            <person name="Lang Y."/>
            <person name="Zhou R."/>
            <person name="Wang L."/>
            <person name="Wang K."/>
            <person name="Xia J."/>
            <person name="Liao S."/>
            <person name="Pan S."/>
            <person name="Lu X."/>
            <person name="Hou H."/>
            <person name="Wang Y."/>
            <person name="Zang X."/>
            <person name="Yin Y."/>
            <person name="Ma H."/>
            <person name="Zhang J."/>
            <person name="Wang Z."/>
            <person name="Zhang Y."/>
            <person name="Zhang D."/>
            <person name="Yonezawa T."/>
            <person name="Hasegawa M."/>
            <person name="Zhong Y."/>
            <person name="Liu W."/>
            <person name="Zhang Y."/>
            <person name="Huang Z."/>
            <person name="Zhang S."/>
            <person name="Long R."/>
            <person name="Yang H."/>
            <person name="Wang J."/>
            <person name="Lenstra J.A."/>
            <person name="Cooper D.N."/>
            <person name="Wu Y."/>
            <person name="Wang J."/>
            <person name="Shi P."/>
            <person name="Wang J."/>
            <person name="Liu J."/>
        </authorList>
    </citation>
    <scope>NUCLEOTIDE SEQUENCE [LARGE SCALE GENOMIC DNA]</scope>
    <source>
        <strain evidence="4">yakQH1</strain>
    </source>
</reference>
<evidence type="ECO:0000313" key="4">
    <source>
        <dbReference type="Proteomes" id="UP000011080"/>
    </source>
</evidence>
<feature type="transmembrane region" description="Helical" evidence="1">
    <location>
        <begin position="65"/>
        <end position="83"/>
    </location>
</feature>
<dbReference type="Gene3D" id="1.10.10.1200">
    <property type="entry name" value="MAGE homology domain, winged helix WH1 motif"/>
    <property type="match status" value="1"/>
</dbReference>
<dbReference type="AlphaFoldDB" id="L8HRC6"/>
<dbReference type="EMBL" id="JH883477">
    <property type="protein sequence ID" value="ELR46413.1"/>
    <property type="molecule type" value="Genomic_DNA"/>
</dbReference>
<dbReference type="GO" id="GO:0005634">
    <property type="term" value="C:nucleus"/>
    <property type="evidence" value="ECO:0007669"/>
    <property type="project" value="TreeGrafter"/>
</dbReference>
<dbReference type="InterPro" id="IPR037445">
    <property type="entry name" value="MAGE"/>
</dbReference>
<dbReference type="GO" id="GO:0000122">
    <property type="term" value="P:negative regulation of transcription by RNA polymerase II"/>
    <property type="evidence" value="ECO:0007669"/>
    <property type="project" value="TreeGrafter"/>
</dbReference>
<dbReference type="InterPro" id="IPR002190">
    <property type="entry name" value="MHD_dom"/>
</dbReference>
<gene>
    <name evidence="3" type="ORF">M91_13572</name>
</gene>
<organism evidence="3 4">
    <name type="scientific">Bos mutus</name>
    <name type="common">wild yak</name>
    <dbReference type="NCBI Taxonomy" id="72004"/>
    <lineage>
        <taxon>Eukaryota</taxon>
        <taxon>Metazoa</taxon>
        <taxon>Chordata</taxon>
        <taxon>Craniata</taxon>
        <taxon>Vertebrata</taxon>
        <taxon>Euteleostomi</taxon>
        <taxon>Mammalia</taxon>
        <taxon>Eutheria</taxon>
        <taxon>Laurasiatheria</taxon>
        <taxon>Artiodactyla</taxon>
        <taxon>Ruminantia</taxon>
        <taxon>Pecora</taxon>
        <taxon>Bovidae</taxon>
        <taxon>Bovinae</taxon>
        <taxon>Bos</taxon>
    </lineage>
</organism>
<sequence length="95" mass="10377">MLNKVFRDNQEYFPVVFSQALECLQVVFGVEVKEVDPTEHLYVMVPTLGLTCDEMLSDGQGLPKAGLLVGLLVLVLSVIMWSGDPAPAEVVWGAL</sequence>
<keyword evidence="1" id="KW-1133">Transmembrane helix</keyword>
<feature type="domain" description="MAGE" evidence="2">
    <location>
        <begin position="1"/>
        <end position="95"/>
    </location>
</feature>
<evidence type="ECO:0000313" key="3">
    <source>
        <dbReference type="EMBL" id="ELR46413.1"/>
    </source>
</evidence>
<dbReference type="SMART" id="SM01373">
    <property type="entry name" value="MAGE"/>
    <property type="match status" value="1"/>
</dbReference>
<name>L8HRC6_9CETA</name>
<protein>
    <recommendedName>
        <fullName evidence="2">MAGE domain-containing protein</fullName>
    </recommendedName>
</protein>
<feature type="non-terminal residue" evidence="3">
    <location>
        <position position="95"/>
    </location>
</feature>
<dbReference type="PROSITE" id="PS50838">
    <property type="entry name" value="MAGE"/>
    <property type="match status" value="1"/>
</dbReference>
<dbReference type="PANTHER" id="PTHR11736:SF81">
    <property type="entry name" value="MAGE DOMAIN-CONTAINING PROTEIN"/>
    <property type="match status" value="1"/>
</dbReference>
<dbReference type="PANTHER" id="PTHR11736">
    <property type="entry name" value="MELANOMA-ASSOCIATED ANTIGEN MAGE ANTIGEN"/>
    <property type="match status" value="1"/>
</dbReference>
<dbReference type="Proteomes" id="UP000011080">
    <property type="component" value="Unassembled WGS sequence"/>
</dbReference>
<evidence type="ECO:0000256" key="1">
    <source>
        <dbReference type="SAM" id="Phobius"/>
    </source>
</evidence>